<feature type="region of interest" description="Disordered" evidence="1">
    <location>
        <begin position="560"/>
        <end position="605"/>
    </location>
</feature>
<feature type="compositionally biased region" description="Polar residues" evidence="1">
    <location>
        <begin position="560"/>
        <end position="580"/>
    </location>
</feature>
<dbReference type="AlphaFoldDB" id="A0A078AD20"/>
<feature type="region of interest" description="Disordered" evidence="1">
    <location>
        <begin position="1"/>
        <end position="61"/>
    </location>
</feature>
<accession>A0A078AD20</accession>
<reference evidence="2 3" key="1">
    <citation type="submission" date="2014-06" db="EMBL/GenBank/DDBJ databases">
        <authorList>
            <person name="Swart Estienne"/>
        </authorList>
    </citation>
    <scope>NUCLEOTIDE SEQUENCE [LARGE SCALE GENOMIC DNA]</scope>
    <source>
        <strain evidence="2 3">130c</strain>
    </source>
</reference>
<feature type="compositionally biased region" description="Low complexity" evidence="1">
    <location>
        <begin position="1"/>
        <end position="17"/>
    </location>
</feature>
<feature type="region of interest" description="Disordered" evidence="1">
    <location>
        <begin position="500"/>
        <end position="522"/>
    </location>
</feature>
<evidence type="ECO:0000256" key="1">
    <source>
        <dbReference type="SAM" id="MobiDB-lite"/>
    </source>
</evidence>
<evidence type="ECO:0000313" key="2">
    <source>
        <dbReference type="EMBL" id="CDW79432.1"/>
    </source>
</evidence>
<protein>
    <submittedName>
        <fullName evidence="2">Uncharacterized protein</fullName>
    </submittedName>
</protein>
<feature type="compositionally biased region" description="Basic and acidic residues" evidence="1">
    <location>
        <begin position="350"/>
        <end position="368"/>
    </location>
</feature>
<dbReference type="Pfam" id="PF13634">
    <property type="entry name" value="Nucleoporin_FG"/>
    <property type="match status" value="2"/>
</dbReference>
<organism evidence="2 3">
    <name type="scientific">Stylonychia lemnae</name>
    <name type="common">Ciliate</name>
    <dbReference type="NCBI Taxonomy" id="5949"/>
    <lineage>
        <taxon>Eukaryota</taxon>
        <taxon>Sar</taxon>
        <taxon>Alveolata</taxon>
        <taxon>Ciliophora</taxon>
        <taxon>Intramacronucleata</taxon>
        <taxon>Spirotrichea</taxon>
        <taxon>Stichotrichia</taxon>
        <taxon>Sporadotrichida</taxon>
        <taxon>Oxytrichidae</taxon>
        <taxon>Stylonychinae</taxon>
        <taxon>Stylonychia</taxon>
    </lineage>
</organism>
<dbReference type="Proteomes" id="UP000039865">
    <property type="component" value="Unassembled WGS sequence"/>
</dbReference>
<evidence type="ECO:0000313" key="3">
    <source>
        <dbReference type="Proteomes" id="UP000039865"/>
    </source>
</evidence>
<feature type="compositionally biased region" description="Polar residues" evidence="1">
    <location>
        <begin position="589"/>
        <end position="599"/>
    </location>
</feature>
<dbReference type="InterPro" id="IPR025574">
    <property type="entry name" value="Nucleoporin_FG_rpt"/>
</dbReference>
<gene>
    <name evidence="2" type="primary">Contig14515.g15465</name>
    <name evidence="2" type="ORF">STYLEM_8420</name>
</gene>
<proteinExistence type="predicted"/>
<sequence length="605" mass="65697">MFGSLNTNNQPTNQTGQSLFGSKQPQQQQQTIFSQPQNQPSLFQEQKQTTQSNFGGGLFGNSLINQQQQTQNQNQPQSLFGSSQNTNVVSAGGSSFFGGANQTQGTTGGSLFGAAQPSTFNFGSTVPSGGGLFGGGCMRPAPTSLFSNINEDKNVFQIEIMNIANQNIINPYQSHYNPNAHSIQIKLKVYDSNGNYQSEMNSFVPLQYMMGSNLKIDVKKTQFHRGGLFGEQGPACNRLHLNVDLGQGGNLFGGNNHHLITAQTEVIPPPPSFQHSQFNPQPLPQAQQLPTAPIQQQQKKPPAENFITKLNNDETREQSRLKFYLEKLKKEGNTINPNEITKPSSLQQLQKKDRSFDEKEVKPVDDGVPKYNFENLDAKQHIQPQQKGFIFNPPSSQQNLGLGFGAGASGSLFGGGGLFGSSQNNSVQPSVGLFGTAQNKQNISGTIFNQQVNNPPSSLFGGKPNNQTQNAPFQFGSGPQTGVSLFGNIQVKQQQTPLFGAQPQQKQAPLIKSPSQQQNAPQLQVNTLSFTKPMVQNLENSPNQNPFGKLNALQQNQTTSITSGQSLSIFGKGSTNTNQTEMEKDTQEDSSSAQESFGNPFTKAD</sequence>
<feature type="region of interest" description="Disordered" evidence="1">
    <location>
        <begin position="334"/>
        <end position="370"/>
    </location>
</feature>
<feature type="compositionally biased region" description="Polar residues" evidence="1">
    <location>
        <begin position="334"/>
        <end position="349"/>
    </location>
</feature>
<name>A0A078AD20_STYLE</name>
<dbReference type="EMBL" id="CCKQ01007994">
    <property type="protein sequence ID" value="CDW79432.1"/>
    <property type="molecule type" value="Genomic_DNA"/>
</dbReference>
<dbReference type="GO" id="GO:0005643">
    <property type="term" value="C:nuclear pore"/>
    <property type="evidence" value="ECO:0007669"/>
    <property type="project" value="UniProtKB-ARBA"/>
</dbReference>
<feature type="compositionally biased region" description="Polar residues" evidence="1">
    <location>
        <begin position="464"/>
        <end position="479"/>
    </location>
</feature>
<feature type="compositionally biased region" description="Low complexity" evidence="1">
    <location>
        <begin position="24"/>
        <end position="40"/>
    </location>
</feature>
<keyword evidence="3" id="KW-1185">Reference proteome</keyword>
<feature type="compositionally biased region" description="Polar residues" evidence="1">
    <location>
        <begin position="41"/>
        <end position="53"/>
    </location>
</feature>
<feature type="region of interest" description="Disordered" evidence="1">
    <location>
        <begin position="457"/>
        <end position="479"/>
    </location>
</feature>
<dbReference type="InParanoid" id="A0A078AD20"/>